<proteinExistence type="predicted"/>
<reference evidence="1" key="1">
    <citation type="submission" date="2022-04" db="EMBL/GenBank/DDBJ databases">
        <title>Jade perch genome.</title>
        <authorList>
            <person name="Chao B."/>
        </authorList>
    </citation>
    <scope>NUCLEOTIDE SEQUENCE</scope>
    <source>
        <strain evidence="1">CB-2022</strain>
    </source>
</reference>
<evidence type="ECO:0000313" key="2">
    <source>
        <dbReference type="Proteomes" id="UP000831701"/>
    </source>
</evidence>
<dbReference type="Proteomes" id="UP000831701">
    <property type="component" value="Chromosome 6"/>
</dbReference>
<dbReference type="EMBL" id="CM041536">
    <property type="protein sequence ID" value="KAI3371402.1"/>
    <property type="molecule type" value="Genomic_DNA"/>
</dbReference>
<keyword evidence="2" id="KW-1185">Reference proteome</keyword>
<gene>
    <name evidence="1" type="ORF">L3Q82_023996</name>
</gene>
<accession>A0ACB8WUA6</accession>
<protein>
    <submittedName>
        <fullName evidence="1">Uncharacterized protein</fullName>
    </submittedName>
</protein>
<sequence>MAAWQQQGKVNKLTKMNVVLKSFCIVPSWRCITPDTFLINCSVIGSFSVLVVSIVKWRHLKEQVHLLVQLALADLLAALILMLATVLNEVRTDNNIAICQYSLPLSLLHDKATVYIAICCSTVYCYTHYSLTIHPSLCALFQTFYLISFLLVVIYAWKSKKGIQGWRAREDESGESVFRRRIVSLSVYAIVWLIPIAAYLAYVLTHFIKMISLQSPVTDGSLNEIAHNSSKFCTSCILFLHVWYDSCPDADKVHDICLRVLLPLIVISVLFSCSVIYYKIGKWYGRHEQCELFPVEGDGRSRRRFKRTVLRARSMVLVILICWVPVLVLILLSPLMVHEQVERNSWQQFSLFVLYVIQAASVSLHGFLNSMVYAWRRPNFTEAVLGENTPLVTQNRLAFFEESLTSSS</sequence>
<evidence type="ECO:0000313" key="1">
    <source>
        <dbReference type="EMBL" id="KAI3371402.1"/>
    </source>
</evidence>
<organism evidence="1 2">
    <name type="scientific">Scortum barcoo</name>
    <name type="common">barcoo grunter</name>
    <dbReference type="NCBI Taxonomy" id="214431"/>
    <lineage>
        <taxon>Eukaryota</taxon>
        <taxon>Metazoa</taxon>
        <taxon>Chordata</taxon>
        <taxon>Craniata</taxon>
        <taxon>Vertebrata</taxon>
        <taxon>Euteleostomi</taxon>
        <taxon>Actinopterygii</taxon>
        <taxon>Neopterygii</taxon>
        <taxon>Teleostei</taxon>
        <taxon>Neoteleostei</taxon>
        <taxon>Acanthomorphata</taxon>
        <taxon>Eupercaria</taxon>
        <taxon>Centrarchiformes</taxon>
        <taxon>Terapontoidei</taxon>
        <taxon>Terapontidae</taxon>
        <taxon>Scortum</taxon>
    </lineage>
</organism>
<comment type="caution">
    <text evidence="1">The sequence shown here is derived from an EMBL/GenBank/DDBJ whole genome shotgun (WGS) entry which is preliminary data.</text>
</comment>
<name>A0ACB8WUA6_9TELE</name>